<dbReference type="GO" id="GO:0033573">
    <property type="term" value="C:high-affinity iron permease complex"/>
    <property type="evidence" value="ECO:0007669"/>
    <property type="project" value="InterPro"/>
</dbReference>
<feature type="transmembrane region" description="Helical" evidence="7">
    <location>
        <begin position="518"/>
        <end position="538"/>
    </location>
</feature>
<feature type="transmembrane region" description="Helical" evidence="7">
    <location>
        <begin position="446"/>
        <end position="467"/>
    </location>
</feature>
<evidence type="ECO:0000313" key="9">
    <source>
        <dbReference type="Proteomes" id="UP000005777"/>
    </source>
</evidence>
<reference evidence="8 9" key="1">
    <citation type="submission" date="2012-01" db="EMBL/GenBank/DDBJ databases">
        <title>The Genome Sequence of Scardovia inopinata F0304.</title>
        <authorList>
            <consortium name="The Broad Institute Genome Sequencing Platform"/>
            <person name="Earl A."/>
            <person name="Ward D."/>
            <person name="Feldgarden M."/>
            <person name="Gevers D."/>
            <person name="Izard J."/>
            <person name="Baranova O.V."/>
            <person name="Blanton J.M."/>
            <person name="Tanner A.C."/>
            <person name="Dewhirst F.E."/>
            <person name="Young S.K."/>
            <person name="Zeng Q."/>
            <person name="Gargeya S."/>
            <person name="Fitzgerald M."/>
            <person name="Haas B."/>
            <person name="Abouelleil A."/>
            <person name="Alvarado L."/>
            <person name="Arachchi H.M."/>
            <person name="Berlin A."/>
            <person name="Chapman S.B."/>
            <person name="Gearin G."/>
            <person name="Goldberg J."/>
            <person name="Griggs A."/>
            <person name="Gujja S."/>
            <person name="Hansen M."/>
            <person name="Heiman D."/>
            <person name="Howarth C."/>
            <person name="Larimer J."/>
            <person name="Lui A."/>
            <person name="MacDonald P.J."/>
            <person name="McCowen C."/>
            <person name="Montmayeur A."/>
            <person name="Murphy C."/>
            <person name="Neiman D."/>
            <person name="Pearson M."/>
            <person name="Priest M."/>
            <person name="Roberts A."/>
            <person name="Saif S."/>
            <person name="Shea T."/>
            <person name="Sisk P."/>
            <person name="Stolte C."/>
            <person name="Sykes S."/>
            <person name="Wortman J."/>
            <person name="Nusbaum C."/>
            <person name="Birren B."/>
        </authorList>
    </citation>
    <scope>NUCLEOTIDE SEQUENCE [LARGE SCALE GENOMIC DNA]</scope>
    <source>
        <strain evidence="8 9">F0304</strain>
    </source>
</reference>
<dbReference type="HOGENOM" id="CLU_023979_2_0_11"/>
<feature type="region of interest" description="Disordered" evidence="6">
    <location>
        <begin position="175"/>
        <end position="194"/>
    </location>
</feature>
<evidence type="ECO:0000256" key="4">
    <source>
        <dbReference type="ARBA" id="ARBA00022989"/>
    </source>
</evidence>
<feature type="transmembrane region" description="Helical" evidence="7">
    <location>
        <begin position="21"/>
        <end position="51"/>
    </location>
</feature>
<dbReference type="PANTHER" id="PTHR31632">
    <property type="entry name" value="IRON TRANSPORTER FTH1"/>
    <property type="match status" value="1"/>
</dbReference>
<dbReference type="GO" id="GO:0015093">
    <property type="term" value="F:ferrous iron transmembrane transporter activity"/>
    <property type="evidence" value="ECO:0007669"/>
    <property type="project" value="TreeGrafter"/>
</dbReference>
<comment type="caution">
    <text evidence="8">The sequence shown here is derived from an EMBL/GenBank/DDBJ whole genome shotgun (WGS) entry which is preliminary data.</text>
</comment>
<keyword evidence="3 7" id="KW-0812">Transmembrane</keyword>
<evidence type="ECO:0000256" key="1">
    <source>
        <dbReference type="ARBA" id="ARBA00004141"/>
    </source>
</evidence>
<organism evidence="8 9">
    <name type="scientific">Scardovia inopinata F0304</name>
    <dbReference type="NCBI Taxonomy" id="641146"/>
    <lineage>
        <taxon>Bacteria</taxon>
        <taxon>Bacillati</taxon>
        <taxon>Actinomycetota</taxon>
        <taxon>Actinomycetes</taxon>
        <taxon>Bifidobacteriales</taxon>
        <taxon>Bifidobacteriaceae</taxon>
        <taxon>Scardovia</taxon>
    </lineage>
</organism>
<protein>
    <submittedName>
        <fullName evidence="8">FTR1 family protein</fullName>
    </submittedName>
</protein>
<dbReference type="PANTHER" id="PTHR31632:SF2">
    <property type="entry name" value="PLASMA MEMBRANE IRON PERMEASE"/>
    <property type="match status" value="1"/>
</dbReference>
<gene>
    <name evidence="8" type="ORF">HMPREF9020_00157</name>
</gene>
<feature type="transmembrane region" description="Helical" evidence="7">
    <location>
        <begin position="487"/>
        <end position="506"/>
    </location>
</feature>
<accession>W5II47</accession>
<evidence type="ECO:0000256" key="6">
    <source>
        <dbReference type="SAM" id="MobiDB-lite"/>
    </source>
</evidence>
<feature type="transmembrane region" description="Helical" evidence="7">
    <location>
        <begin position="340"/>
        <end position="363"/>
    </location>
</feature>
<evidence type="ECO:0000256" key="3">
    <source>
        <dbReference type="ARBA" id="ARBA00022692"/>
    </source>
</evidence>
<feature type="transmembrane region" description="Helical" evidence="7">
    <location>
        <begin position="372"/>
        <end position="396"/>
    </location>
</feature>
<feature type="transmembrane region" description="Helical" evidence="7">
    <location>
        <begin position="570"/>
        <end position="589"/>
    </location>
</feature>
<dbReference type="Pfam" id="PF03239">
    <property type="entry name" value="FTR1"/>
    <property type="match status" value="1"/>
</dbReference>
<keyword evidence="4 7" id="KW-1133">Transmembrane helix</keyword>
<feature type="compositionally biased region" description="Basic and acidic residues" evidence="6">
    <location>
        <begin position="185"/>
        <end position="194"/>
    </location>
</feature>
<dbReference type="EMBL" id="ADCX01000002">
    <property type="protein sequence ID" value="EFG26538.2"/>
    <property type="molecule type" value="Genomic_DNA"/>
</dbReference>
<comment type="subcellular location">
    <subcellularLocation>
        <location evidence="1">Membrane</location>
        <topology evidence="1">Multi-pass membrane protein</topology>
    </subcellularLocation>
</comment>
<comment type="similarity">
    <text evidence="2">Belongs to the oxidase-dependent Fe transporter (OFeT) (TC 9.A.10.1) family.</text>
</comment>
<proteinExistence type="inferred from homology"/>
<evidence type="ECO:0000313" key="8">
    <source>
        <dbReference type="EMBL" id="EFG26538.2"/>
    </source>
</evidence>
<keyword evidence="5 7" id="KW-0472">Membrane</keyword>
<evidence type="ECO:0000256" key="5">
    <source>
        <dbReference type="ARBA" id="ARBA00023136"/>
    </source>
</evidence>
<dbReference type="Proteomes" id="UP000005777">
    <property type="component" value="Unassembled WGS sequence"/>
</dbReference>
<dbReference type="eggNOG" id="COG0672">
    <property type="taxonomic scope" value="Bacteria"/>
</dbReference>
<dbReference type="InterPro" id="IPR004923">
    <property type="entry name" value="FTR1/Fip1/EfeU"/>
</dbReference>
<dbReference type="AlphaFoldDB" id="W5II47"/>
<name>W5II47_SCAIO</name>
<evidence type="ECO:0000256" key="2">
    <source>
        <dbReference type="ARBA" id="ARBA00008333"/>
    </source>
</evidence>
<feature type="transmembrane region" description="Helical" evidence="7">
    <location>
        <begin position="408"/>
        <end position="426"/>
    </location>
</feature>
<keyword evidence="9" id="KW-1185">Reference proteome</keyword>
<evidence type="ECO:0000256" key="7">
    <source>
        <dbReference type="SAM" id="Phobius"/>
    </source>
</evidence>
<sequence>MRSIRHRSPQKQPGKGSTYGVNWLPAAVKLAAACAIVVVLLVLSVVSSALWQAVAFASSSSASSAYNYSSWKAVSKKISEDLSAADKAYKNADTATAAALANRAYNTGYVATNMIRAVRDHEGQTKSSRQTAVFADISSITYQAATKTREDSLHQKISSLTSDLDLSARKLDASSLGSPRAYGRRLQDQTTKERRKLDAAMVHKNQGKGSRTWTSIAKEMTILLDRAYKAAVSQNNAEKGAALVNEAYYKYYEKLGFEKTVMSAISGSRVSAVEYQFKQARKDMMAGKSQTVINNDINQLKSMLLTDAGILDGTGSEGSSGAAAHINPLTSFFSSAFGQAFIILIREGLEAILVVAAIIAYLVKAGYKNKLAFIYAGVFLGLAASGLMAVILNLFYGASGSNQEMIEGFTALIAMVMLLFTSNWMLNKSSVAGWNSYIKNQTERSISHGSVVSLASLSFLAVFREGAETVLFYQALIGMVSDNDYRALYGGASLAAVILIIVFLLIRFTSVKIPIRPFFAITSGLMSIMVVIFAGSGLHELIEADIIDGSYHNSWMTNDFLGIYPYTETVVFQILIAVVVVFLTVLSVTKQLKQGRENSESQTVQMDSAAFADQGGQAEAQGEGKKL</sequence>